<name>A0A0W7WQ10_9RHOB</name>
<evidence type="ECO:0000313" key="2">
    <source>
        <dbReference type="Proteomes" id="UP000054396"/>
    </source>
</evidence>
<organism evidence="1 2">
    <name type="scientific">Pseudoponticoccus marisrubri</name>
    <dbReference type="NCBI Taxonomy" id="1685382"/>
    <lineage>
        <taxon>Bacteria</taxon>
        <taxon>Pseudomonadati</taxon>
        <taxon>Pseudomonadota</taxon>
        <taxon>Alphaproteobacteria</taxon>
        <taxon>Rhodobacterales</taxon>
        <taxon>Roseobacteraceae</taxon>
        <taxon>Pseudoponticoccus</taxon>
    </lineage>
</organism>
<reference evidence="1 2" key="1">
    <citation type="submission" date="2015-12" db="EMBL/GenBank/DDBJ databases">
        <authorList>
            <person name="Shamseldin A."/>
            <person name="Moawad H."/>
            <person name="Abd El-Rahim W.M."/>
            <person name="Sadowsky M.J."/>
        </authorList>
    </citation>
    <scope>NUCLEOTIDE SEQUENCE [LARGE SCALE GENOMIC DNA]</scope>
    <source>
        <strain evidence="1 2">SJ5A-1</strain>
    </source>
</reference>
<protein>
    <submittedName>
        <fullName evidence="1">Uncharacterized protein</fullName>
    </submittedName>
</protein>
<accession>A0A0W7WQ10</accession>
<dbReference type="EMBL" id="LPXO01000001">
    <property type="protein sequence ID" value="KUF12667.1"/>
    <property type="molecule type" value="Genomic_DNA"/>
</dbReference>
<dbReference type="RefSeq" id="WP_058860611.1">
    <property type="nucleotide sequence ID" value="NZ_LPXO01000001.1"/>
</dbReference>
<sequence>MSRIPPPPPVTPADRLARMRETLALGTPGALRAAGFAWTRYDADDAGASHADCAGCAARISDGDWGDNHPRAFRDGALWLCPYCHAFLQGVESGREGAP</sequence>
<dbReference type="Proteomes" id="UP000054396">
    <property type="component" value="Unassembled WGS sequence"/>
</dbReference>
<gene>
    <name evidence="1" type="ORF">AVJ23_02820</name>
</gene>
<keyword evidence="2" id="KW-1185">Reference proteome</keyword>
<dbReference type="STRING" id="1685382.AVJ23_02820"/>
<comment type="caution">
    <text evidence="1">The sequence shown here is derived from an EMBL/GenBank/DDBJ whole genome shotgun (WGS) entry which is preliminary data.</text>
</comment>
<proteinExistence type="predicted"/>
<dbReference type="AlphaFoldDB" id="A0A0W7WQ10"/>
<evidence type="ECO:0000313" key="1">
    <source>
        <dbReference type="EMBL" id="KUF12667.1"/>
    </source>
</evidence>